<feature type="binding site" evidence="12">
    <location>
        <position position="449"/>
    </location>
    <ligand>
        <name>Zn(2+)</name>
        <dbReference type="ChEBI" id="CHEBI:29105"/>
        <label>2</label>
    </ligand>
</feature>
<feature type="binding site" evidence="12">
    <location>
        <position position="480"/>
    </location>
    <ligand>
        <name>Zn(2+)</name>
        <dbReference type="ChEBI" id="CHEBI:29105"/>
        <label>1</label>
    </ligand>
</feature>
<evidence type="ECO:0000256" key="4">
    <source>
        <dbReference type="ARBA" id="ARBA00022741"/>
    </source>
</evidence>
<dbReference type="HAMAP" id="MF_00983">
    <property type="entry name" value="PriA"/>
    <property type="match status" value="1"/>
</dbReference>
<dbReference type="InterPro" id="IPR005259">
    <property type="entry name" value="PriA"/>
</dbReference>
<protein>
    <recommendedName>
        <fullName evidence="12">Replication restart protein PriA</fullName>
    </recommendedName>
    <alternativeName>
        <fullName evidence="12">ATP-dependent DNA helicase PriA</fullName>
        <ecNumber evidence="12">5.6.2.4</ecNumber>
    </alternativeName>
    <alternativeName>
        <fullName evidence="12">DNA 3'-5' helicase PriA</fullName>
    </alternativeName>
</protein>
<dbReference type="Gene3D" id="3.40.1440.60">
    <property type="entry name" value="PriA, 3(prime) DNA-binding domain"/>
    <property type="match status" value="1"/>
</dbReference>
<sequence>MPNCDAPGNLILKVAVPVPLDRLFDYLPPLGVSLPELLPGVRVLVPFGKRQQVGVLMAVADNSDFDRDKLKPAIAILDRHPLLSETDIRLLNWAARYYHHPLGEVLAAAFPVALRQGRPALRQRQPCFGLSPQGRLVSPEQLHRAPKQQALLALLQTTDTAMTAAALSAYKPALKALLDKGLVTAQDPVPGAALAVTNTALPANPEQQAAIAAVTANLGRFAVSLLEGVTGSGKTEVYMQIIAKVFEQGKQVLVLLPEISLTPQLEQRFLKRFAVNMVSTHSKLTDNQRLQAWLSMQQGHAAIMLGTRSALFTPMPRPGLIILDEEHDSSFKQQEGFRFSARDVAIARAKGLGIPVLLGSATPSLESMANVAQHRYQLLHLPNRAGNAVAPSFQLLDIRNKRMQAGLSEPLQVEIHATLAKKQQALIFLNRRGYAPVQICHGCGWVSRCRRCDANLVIHAADRLLRCHHCGSEQPLPKQCPACKTGELQALGLGTERIEQTLETLFPDKVIVRLDRDTTQRKGALEQYLEQINDGRVDIILGTQMLAKGHHFPGVTLVAILDIDSGLFSIDYHGSERLAQLIVQVAGRAGRADQPGKVILQTRHPQHPLLDILLSKGYRAFAQSALQERRQAGLPPFGHQALLRVQAGKAEEPQQFLQAVCQKISELNPGKVQILGPVTAPMARRAGLFRFQLLLQSPRRKELHQLLDSLLPAIYALKEAKKVRWSLDVDPVDLY</sequence>
<dbReference type="GO" id="GO:0006310">
    <property type="term" value="P:DNA recombination"/>
    <property type="evidence" value="ECO:0007669"/>
    <property type="project" value="InterPro"/>
</dbReference>
<gene>
    <name evidence="12" type="primary">priA</name>
    <name evidence="15" type="ORF">JT25_009615</name>
</gene>
<keyword evidence="16" id="KW-1185">Reference proteome</keyword>
<dbReference type="RefSeq" id="WP_036272961.1">
    <property type="nucleotide sequence ID" value="NZ_CP014476.1"/>
</dbReference>
<feature type="binding site" evidence="12">
    <location>
        <position position="443"/>
    </location>
    <ligand>
        <name>Zn(2+)</name>
        <dbReference type="ChEBI" id="CHEBI:29105"/>
        <label>1</label>
    </ligand>
</feature>
<dbReference type="GO" id="GO:0006302">
    <property type="term" value="P:double-strand break repair"/>
    <property type="evidence" value="ECO:0007669"/>
    <property type="project" value="InterPro"/>
</dbReference>
<accession>A0A126T3S5</accession>
<keyword evidence="10 12" id="KW-0413">Isomerase</keyword>
<feature type="binding site" evidence="12">
    <location>
        <position position="452"/>
    </location>
    <ligand>
        <name>Zn(2+)</name>
        <dbReference type="ChEBI" id="CHEBI:29105"/>
        <label>2</label>
    </ligand>
</feature>
<feature type="binding site" evidence="12">
    <location>
        <position position="470"/>
    </location>
    <ligand>
        <name>Zn(2+)</name>
        <dbReference type="ChEBI" id="CHEBI:29105"/>
        <label>2</label>
    </ligand>
</feature>
<keyword evidence="4 12" id="KW-0547">Nucleotide-binding</keyword>
<dbReference type="KEGG" id="mdn:JT25_009615"/>
<dbReference type="GO" id="GO:0006270">
    <property type="term" value="P:DNA replication initiation"/>
    <property type="evidence" value="ECO:0007669"/>
    <property type="project" value="TreeGrafter"/>
</dbReference>
<evidence type="ECO:0000256" key="5">
    <source>
        <dbReference type="ARBA" id="ARBA00022801"/>
    </source>
</evidence>
<dbReference type="FunFam" id="3.40.1440.60:FF:000001">
    <property type="entry name" value="Primosomal protein N"/>
    <property type="match status" value="1"/>
</dbReference>
<evidence type="ECO:0000256" key="2">
    <source>
        <dbReference type="ARBA" id="ARBA00022705"/>
    </source>
</evidence>
<evidence type="ECO:0000256" key="1">
    <source>
        <dbReference type="ARBA" id="ARBA00022515"/>
    </source>
</evidence>
<dbReference type="InterPro" id="IPR042115">
    <property type="entry name" value="PriA_3primeBD_sf"/>
</dbReference>
<dbReference type="InterPro" id="IPR011545">
    <property type="entry name" value="DEAD/DEAH_box_helicase_dom"/>
</dbReference>
<dbReference type="SUPFAM" id="SSF52540">
    <property type="entry name" value="P-loop containing nucleoside triphosphate hydrolases"/>
    <property type="match status" value="2"/>
</dbReference>
<organism evidence="15 16">
    <name type="scientific">Methylomonas denitrificans</name>
    <dbReference type="NCBI Taxonomy" id="1538553"/>
    <lineage>
        <taxon>Bacteria</taxon>
        <taxon>Pseudomonadati</taxon>
        <taxon>Pseudomonadota</taxon>
        <taxon>Gammaproteobacteria</taxon>
        <taxon>Methylococcales</taxon>
        <taxon>Methylococcaceae</taxon>
        <taxon>Methylomonas</taxon>
    </lineage>
</organism>
<dbReference type="InterPro" id="IPR040498">
    <property type="entry name" value="PriA_CRR"/>
</dbReference>
<dbReference type="Pfam" id="PF00271">
    <property type="entry name" value="Helicase_C"/>
    <property type="match status" value="1"/>
</dbReference>
<feature type="binding site" evidence="12">
    <location>
        <position position="467"/>
    </location>
    <ligand>
        <name>Zn(2+)</name>
        <dbReference type="ChEBI" id="CHEBI:29105"/>
        <label>2</label>
    </ligand>
</feature>
<evidence type="ECO:0000313" key="16">
    <source>
        <dbReference type="Proteomes" id="UP000030512"/>
    </source>
</evidence>
<dbReference type="NCBIfam" id="NF004065">
    <property type="entry name" value="PRK05580.1-1"/>
    <property type="match status" value="1"/>
</dbReference>
<keyword evidence="6 12" id="KW-0347">Helicase</keyword>
<evidence type="ECO:0000313" key="15">
    <source>
        <dbReference type="EMBL" id="AMK76745.1"/>
    </source>
</evidence>
<comment type="subunit">
    <text evidence="12">Component of the replication restart primosome.</text>
</comment>
<dbReference type="PANTHER" id="PTHR30580">
    <property type="entry name" value="PRIMOSOMAL PROTEIN N"/>
    <property type="match status" value="1"/>
</dbReference>
<dbReference type="InterPro" id="IPR027417">
    <property type="entry name" value="P-loop_NTPase"/>
</dbReference>
<feature type="domain" description="Helicase C-terminal" evidence="14">
    <location>
        <begin position="412"/>
        <end position="632"/>
    </location>
</feature>
<dbReference type="Proteomes" id="UP000030512">
    <property type="component" value="Chromosome"/>
</dbReference>
<keyword evidence="8 12" id="KW-0067">ATP-binding</keyword>
<dbReference type="GO" id="GO:0016887">
    <property type="term" value="F:ATP hydrolysis activity"/>
    <property type="evidence" value="ECO:0007669"/>
    <property type="project" value="RHEA"/>
</dbReference>
<dbReference type="STRING" id="1538553.JT25_009615"/>
<dbReference type="FunFam" id="3.40.50.300:FF:000489">
    <property type="entry name" value="Primosome assembly protein PriA"/>
    <property type="match status" value="1"/>
</dbReference>
<evidence type="ECO:0000259" key="14">
    <source>
        <dbReference type="PROSITE" id="PS51194"/>
    </source>
</evidence>
<evidence type="ECO:0000256" key="10">
    <source>
        <dbReference type="ARBA" id="ARBA00023235"/>
    </source>
</evidence>
<comment type="catalytic activity">
    <reaction evidence="11 12">
        <text>ATP + H2O = ADP + phosphate + H(+)</text>
        <dbReference type="Rhea" id="RHEA:13065"/>
        <dbReference type="ChEBI" id="CHEBI:15377"/>
        <dbReference type="ChEBI" id="CHEBI:15378"/>
        <dbReference type="ChEBI" id="CHEBI:30616"/>
        <dbReference type="ChEBI" id="CHEBI:43474"/>
        <dbReference type="ChEBI" id="CHEBI:456216"/>
        <dbReference type="EC" id="5.6.2.4"/>
    </reaction>
</comment>
<proteinExistence type="inferred from homology"/>
<dbReference type="OrthoDB" id="9759544at2"/>
<dbReference type="Pfam" id="PF00270">
    <property type="entry name" value="DEAD"/>
    <property type="match status" value="1"/>
</dbReference>
<evidence type="ECO:0000256" key="3">
    <source>
        <dbReference type="ARBA" id="ARBA00022723"/>
    </source>
</evidence>
<evidence type="ECO:0000256" key="8">
    <source>
        <dbReference type="ARBA" id="ARBA00022840"/>
    </source>
</evidence>
<dbReference type="PROSITE" id="PS51192">
    <property type="entry name" value="HELICASE_ATP_BIND_1"/>
    <property type="match status" value="1"/>
</dbReference>
<dbReference type="EC" id="5.6.2.4" evidence="12"/>
<dbReference type="EMBL" id="CP014476">
    <property type="protein sequence ID" value="AMK76745.1"/>
    <property type="molecule type" value="Genomic_DNA"/>
</dbReference>
<dbReference type="Pfam" id="PF18074">
    <property type="entry name" value="PriA_C"/>
    <property type="match status" value="1"/>
</dbReference>
<dbReference type="Pfam" id="PF17764">
    <property type="entry name" value="PriA_3primeBD"/>
    <property type="match status" value="1"/>
</dbReference>
<dbReference type="InterPro" id="IPR041222">
    <property type="entry name" value="PriA_3primeBD"/>
</dbReference>
<dbReference type="Gene3D" id="3.40.50.300">
    <property type="entry name" value="P-loop containing nucleotide triphosphate hydrolases"/>
    <property type="match status" value="2"/>
</dbReference>
<dbReference type="Pfam" id="PF18319">
    <property type="entry name" value="Zn_ribbon_PriA"/>
    <property type="match status" value="1"/>
</dbReference>
<evidence type="ECO:0000256" key="6">
    <source>
        <dbReference type="ARBA" id="ARBA00022806"/>
    </source>
</evidence>
<dbReference type="NCBIfam" id="TIGR00595">
    <property type="entry name" value="priA"/>
    <property type="match status" value="1"/>
</dbReference>
<dbReference type="SMART" id="SM00487">
    <property type="entry name" value="DEXDc"/>
    <property type="match status" value="1"/>
</dbReference>
<comment type="similarity">
    <text evidence="12">Belongs to the helicase family. PriA subfamily.</text>
</comment>
<evidence type="ECO:0000256" key="7">
    <source>
        <dbReference type="ARBA" id="ARBA00022833"/>
    </source>
</evidence>
<dbReference type="CDD" id="cd18804">
    <property type="entry name" value="SF2_C_priA"/>
    <property type="match status" value="1"/>
</dbReference>
<dbReference type="InterPro" id="IPR041236">
    <property type="entry name" value="PriA_C"/>
</dbReference>
<dbReference type="PROSITE" id="PS51194">
    <property type="entry name" value="HELICASE_CTER"/>
    <property type="match status" value="1"/>
</dbReference>
<dbReference type="InterPro" id="IPR001650">
    <property type="entry name" value="Helicase_C-like"/>
</dbReference>
<keyword evidence="3 12" id="KW-0479">Metal-binding</keyword>
<dbReference type="GO" id="GO:0008270">
    <property type="term" value="F:zinc ion binding"/>
    <property type="evidence" value="ECO:0007669"/>
    <property type="project" value="UniProtKB-UniRule"/>
</dbReference>
<comment type="function">
    <text evidence="12">Initiates the restart of stalled replication forks, which reloads the replicative helicase on sites other than the origin of replication. Recognizes and binds to abandoned replication forks and remodels them to uncover a helicase loading site. Promotes assembly of the primosome at these replication forks.</text>
</comment>
<keyword evidence="5 12" id="KW-0378">Hydrolase</keyword>
<keyword evidence="1 12" id="KW-0639">Primosome</keyword>
<feature type="domain" description="Helicase ATP-binding" evidence="13">
    <location>
        <begin position="215"/>
        <end position="381"/>
    </location>
</feature>
<dbReference type="GO" id="GO:1990077">
    <property type="term" value="C:primosome complex"/>
    <property type="evidence" value="ECO:0007669"/>
    <property type="project" value="UniProtKB-UniRule"/>
</dbReference>
<dbReference type="CDD" id="cd17929">
    <property type="entry name" value="DEXHc_priA"/>
    <property type="match status" value="1"/>
</dbReference>
<evidence type="ECO:0000256" key="11">
    <source>
        <dbReference type="ARBA" id="ARBA00048988"/>
    </source>
</evidence>
<keyword evidence="2 12" id="KW-0235">DNA replication</keyword>
<dbReference type="PANTHER" id="PTHR30580:SF0">
    <property type="entry name" value="PRIMOSOMAL PROTEIN N"/>
    <property type="match status" value="1"/>
</dbReference>
<dbReference type="GO" id="GO:0005524">
    <property type="term" value="F:ATP binding"/>
    <property type="evidence" value="ECO:0007669"/>
    <property type="project" value="UniProtKB-UniRule"/>
</dbReference>
<keyword evidence="7 12" id="KW-0862">Zinc</keyword>
<evidence type="ECO:0000256" key="12">
    <source>
        <dbReference type="HAMAP-Rule" id="MF_00983"/>
    </source>
</evidence>
<evidence type="ECO:0000259" key="13">
    <source>
        <dbReference type="PROSITE" id="PS51192"/>
    </source>
</evidence>
<dbReference type="AlphaFoldDB" id="A0A126T3S5"/>
<evidence type="ECO:0000256" key="9">
    <source>
        <dbReference type="ARBA" id="ARBA00023125"/>
    </source>
</evidence>
<comment type="catalytic activity">
    <reaction evidence="12">
        <text>Couples ATP hydrolysis with the unwinding of duplex DNA by translocating in the 3'-5' direction.</text>
        <dbReference type="EC" id="5.6.2.4"/>
    </reaction>
</comment>
<dbReference type="GO" id="GO:0003677">
    <property type="term" value="F:DNA binding"/>
    <property type="evidence" value="ECO:0007669"/>
    <property type="project" value="UniProtKB-UniRule"/>
</dbReference>
<dbReference type="SMART" id="SM00490">
    <property type="entry name" value="HELICc"/>
    <property type="match status" value="1"/>
</dbReference>
<dbReference type="InterPro" id="IPR014001">
    <property type="entry name" value="Helicase_ATP-bd"/>
</dbReference>
<name>A0A126T3S5_9GAMM</name>
<feature type="binding site" evidence="12">
    <location>
        <position position="440"/>
    </location>
    <ligand>
        <name>Zn(2+)</name>
        <dbReference type="ChEBI" id="CHEBI:29105"/>
        <label>1</label>
    </ligand>
</feature>
<keyword evidence="9 12" id="KW-0238">DNA-binding</keyword>
<reference evidence="15 16" key="1">
    <citation type="journal article" date="2015" name="Environ. Microbiol.">
        <title>Methane oxidation coupled to nitrate reduction under hypoxia by the Gammaproteobacterium Methylomonas denitrificans, sp. nov. type strain FJG1.</title>
        <authorList>
            <person name="Kits K.D."/>
            <person name="Klotz M.G."/>
            <person name="Stein L.Y."/>
        </authorList>
    </citation>
    <scope>NUCLEOTIDE SEQUENCE [LARGE SCALE GENOMIC DNA]</scope>
    <source>
        <strain evidence="15 16">FJG1</strain>
    </source>
</reference>
<dbReference type="GO" id="GO:0006269">
    <property type="term" value="P:DNA replication, synthesis of primer"/>
    <property type="evidence" value="ECO:0007669"/>
    <property type="project" value="UniProtKB-KW"/>
</dbReference>
<dbReference type="NCBIfam" id="NF004067">
    <property type="entry name" value="PRK05580.1-4"/>
    <property type="match status" value="1"/>
</dbReference>
<dbReference type="GO" id="GO:0043138">
    <property type="term" value="F:3'-5' DNA helicase activity"/>
    <property type="evidence" value="ECO:0007669"/>
    <property type="project" value="UniProtKB-EC"/>
</dbReference>
<comment type="cofactor">
    <cofactor evidence="12">
        <name>Zn(2+)</name>
        <dbReference type="ChEBI" id="CHEBI:29105"/>
    </cofactor>
    <text evidence="12">Binds 2 zinc ions per subunit.</text>
</comment>
<feature type="binding site" evidence="12">
    <location>
        <position position="483"/>
    </location>
    <ligand>
        <name>Zn(2+)</name>
        <dbReference type="ChEBI" id="CHEBI:29105"/>
        <label>1</label>
    </ligand>
</feature>